<dbReference type="EMBL" id="JAULSN010000003">
    <property type="protein sequence ID" value="KAK3376693.1"/>
    <property type="molecule type" value="Genomic_DNA"/>
</dbReference>
<comment type="caution">
    <text evidence="5">The sequence shown here is derived from an EMBL/GenBank/DDBJ whole genome shotgun (WGS) entry which is preliminary data.</text>
</comment>
<dbReference type="Pfam" id="PF21000">
    <property type="entry name" value="RMI1_N_N"/>
    <property type="match status" value="1"/>
</dbReference>
<dbReference type="PANTHER" id="PTHR14790">
    <property type="entry name" value="RECQ-MEDIATED GENOME INSTABILITY PROTEIN 1 RMI1"/>
    <property type="match status" value="1"/>
</dbReference>
<dbReference type="InterPro" id="IPR013894">
    <property type="entry name" value="RMI1_OB"/>
</dbReference>
<evidence type="ECO:0000313" key="6">
    <source>
        <dbReference type="Proteomes" id="UP001287356"/>
    </source>
</evidence>
<dbReference type="PANTHER" id="PTHR14790:SF15">
    <property type="entry name" value="RECQ-MEDIATED GENOME INSTABILITY PROTEIN 1"/>
    <property type="match status" value="1"/>
</dbReference>
<feature type="domain" description="RMI1 N-terminal" evidence="4">
    <location>
        <begin position="13"/>
        <end position="54"/>
    </location>
</feature>
<dbReference type="InterPro" id="IPR049363">
    <property type="entry name" value="RMI1_N"/>
</dbReference>
<reference evidence="5" key="2">
    <citation type="submission" date="2023-06" db="EMBL/GenBank/DDBJ databases">
        <authorList>
            <consortium name="Lawrence Berkeley National Laboratory"/>
            <person name="Haridas S."/>
            <person name="Hensen N."/>
            <person name="Bonometti L."/>
            <person name="Westerberg I."/>
            <person name="Brannstrom I.O."/>
            <person name="Guillou S."/>
            <person name="Cros-Aarteil S."/>
            <person name="Calhoun S."/>
            <person name="Kuo A."/>
            <person name="Mondo S."/>
            <person name="Pangilinan J."/>
            <person name="Riley R."/>
            <person name="Labutti K."/>
            <person name="Andreopoulos B."/>
            <person name="Lipzen A."/>
            <person name="Chen C."/>
            <person name="Yanf M."/>
            <person name="Daum C."/>
            <person name="Ng V."/>
            <person name="Clum A."/>
            <person name="Steindorff A."/>
            <person name="Ohm R."/>
            <person name="Martin F."/>
            <person name="Silar P."/>
            <person name="Natvig D."/>
            <person name="Lalanne C."/>
            <person name="Gautier V."/>
            <person name="Ament-Velasquez S.L."/>
            <person name="Kruys A."/>
            <person name="Hutchinson M.I."/>
            <person name="Powell A.J."/>
            <person name="Barry K."/>
            <person name="Miller A.N."/>
            <person name="Grigoriev I.V."/>
            <person name="Debuchy R."/>
            <person name="Gladieux P."/>
            <person name="Thoren M.H."/>
            <person name="Johannesson H."/>
        </authorList>
    </citation>
    <scope>NUCLEOTIDE SEQUENCE</scope>
    <source>
        <strain evidence="5">CBS 958.72</strain>
    </source>
</reference>
<feature type="domain" description="RecQ mediated genome instability protein 1 OB-fold" evidence="3">
    <location>
        <begin position="87"/>
        <end position="243"/>
    </location>
</feature>
<organism evidence="5 6">
    <name type="scientific">Lasiosphaeria ovina</name>
    <dbReference type="NCBI Taxonomy" id="92902"/>
    <lineage>
        <taxon>Eukaryota</taxon>
        <taxon>Fungi</taxon>
        <taxon>Dikarya</taxon>
        <taxon>Ascomycota</taxon>
        <taxon>Pezizomycotina</taxon>
        <taxon>Sordariomycetes</taxon>
        <taxon>Sordariomycetidae</taxon>
        <taxon>Sordariales</taxon>
        <taxon>Lasiosphaeriaceae</taxon>
        <taxon>Lasiosphaeria</taxon>
    </lineage>
</organism>
<dbReference type="AlphaFoldDB" id="A0AAE0NB18"/>
<dbReference type="GO" id="GO:0016604">
    <property type="term" value="C:nuclear body"/>
    <property type="evidence" value="ECO:0007669"/>
    <property type="project" value="TreeGrafter"/>
</dbReference>
<evidence type="ECO:0000256" key="1">
    <source>
        <dbReference type="ARBA" id="ARBA00006395"/>
    </source>
</evidence>
<dbReference type="Pfam" id="PF08585">
    <property type="entry name" value="RMI1_N_C"/>
    <property type="match status" value="1"/>
</dbReference>
<evidence type="ECO:0000256" key="2">
    <source>
        <dbReference type="ARBA" id="ARBA00018987"/>
    </source>
</evidence>
<accession>A0AAE0NB18</accession>
<protein>
    <recommendedName>
        <fullName evidence="2">RecQ-mediated genome instability protein 1</fullName>
    </recommendedName>
</protein>
<keyword evidence="6" id="KW-1185">Reference proteome</keyword>
<dbReference type="GO" id="GO:0000724">
    <property type="term" value="P:double-strand break repair via homologous recombination"/>
    <property type="evidence" value="ECO:0007669"/>
    <property type="project" value="TreeGrafter"/>
</dbReference>
<dbReference type="Gene3D" id="2.40.50.770">
    <property type="entry name" value="RecQ-mediated genome instability protein Rmi1, C-terminal domain"/>
    <property type="match status" value="1"/>
</dbReference>
<dbReference type="Proteomes" id="UP001287356">
    <property type="component" value="Unassembled WGS sequence"/>
</dbReference>
<sequence>MEVAVQLQMAMRSQSIPVPSLSWLRELVQSRRPQPLAPLMATARTRLLASDLTTEGLLDDEYVAAHTLATATAGGGRNNNFTVEVKEMKLRQDVVVQVLDVENVTRSRWEQVEELEAIKRGEQTKGREMIRLPVGDGDDELGDDAATQRLSTQGDAAAAVAATATPKNATHKLVLQDSEGRKVYALELQRIERIAVGKLNIGEKILLKTGTTVARGVILLEPAHCLMLGGKVEAWHRTWLDGRLAGLREGVGADRQQ</sequence>
<name>A0AAE0NB18_9PEZI</name>
<dbReference type="GO" id="GO:0031422">
    <property type="term" value="C:RecQ family helicase-topoisomerase III complex"/>
    <property type="evidence" value="ECO:0007669"/>
    <property type="project" value="TreeGrafter"/>
</dbReference>
<evidence type="ECO:0000259" key="3">
    <source>
        <dbReference type="Pfam" id="PF08585"/>
    </source>
</evidence>
<dbReference type="InterPro" id="IPR042470">
    <property type="entry name" value="RMI1_N_C_sf"/>
</dbReference>
<proteinExistence type="inferred from homology"/>
<comment type="similarity">
    <text evidence="1">Belongs to the RMI1 family.</text>
</comment>
<evidence type="ECO:0000259" key="4">
    <source>
        <dbReference type="Pfam" id="PF21000"/>
    </source>
</evidence>
<gene>
    <name evidence="5" type="ORF">B0T24DRAFT_226327</name>
</gene>
<evidence type="ECO:0000313" key="5">
    <source>
        <dbReference type="EMBL" id="KAK3376693.1"/>
    </source>
</evidence>
<dbReference type="GO" id="GO:0000712">
    <property type="term" value="P:resolution of meiotic recombination intermediates"/>
    <property type="evidence" value="ECO:0007669"/>
    <property type="project" value="TreeGrafter"/>
</dbReference>
<reference evidence="5" key="1">
    <citation type="journal article" date="2023" name="Mol. Phylogenet. Evol.">
        <title>Genome-scale phylogeny and comparative genomics of the fungal order Sordariales.</title>
        <authorList>
            <person name="Hensen N."/>
            <person name="Bonometti L."/>
            <person name="Westerberg I."/>
            <person name="Brannstrom I.O."/>
            <person name="Guillou S."/>
            <person name="Cros-Aarteil S."/>
            <person name="Calhoun S."/>
            <person name="Haridas S."/>
            <person name="Kuo A."/>
            <person name="Mondo S."/>
            <person name="Pangilinan J."/>
            <person name="Riley R."/>
            <person name="LaButti K."/>
            <person name="Andreopoulos B."/>
            <person name="Lipzen A."/>
            <person name="Chen C."/>
            <person name="Yan M."/>
            <person name="Daum C."/>
            <person name="Ng V."/>
            <person name="Clum A."/>
            <person name="Steindorff A."/>
            <person name="Ohm R.A."/>
            <person name="Martin F."/>
            <person name="Silar P."/>
            <person name="Natvig D.O."/>
            <person name="Lalanne C."/>
            <person name="Gautier V."/>
            <person name="Ament-Velasquez S.L."/>
            <person name="Kruys A."/>
            <person name="Hutchinson M.I."/>
            <person name="Powell A.J."/>
            <person name="Barry K."/>
            <person name="Miller A.N."/>
            <person name="Grigoriev I.V."/>
            <person name="Debuchy R."/>
            <person name="Gladieux P."/>
            <person name="Hiltunen Thoren M."/>
            <person name="Johannesson H."/>
        </authorList>
    </citation>
    <scope>NUCLEOTIDE SEQUENCE</scope>
    <source>
        <strain evidence="5">CBS 958.72</strain>
    </source>
</reference>